<proteinExistence type="inferred from homology"/>
<name>A0ABD0ZSG8_CARAN</name>
<dbReference type="InterPro" id="IPR003347">
    <property type="entry name" value="JmjC_dom"/>
</dbReference>
<comment type="similarity">
    <text evidence="3">Belongs to the JARID1 histone demethylase family.</text>
</comment>
<dbReference type="PANTHER" id="PTHR12461">
    <property type="entry name" value="HYPOXIA-INDUCIBLE FACTOR 1 ALPHA INHIBITOR-RELATED"/>
    <property type="match status" value="1"/>
</dbReference>
<evidence type="ECO:0000256" key="7">
    <source>
        <dbReference type="ARBA" id="ARBA00023004"/>
    </source>
</evidence>
<dbReference type="EMBL" id="JBANAX010000688">
    <property type="protein sequence ID" value="KAL1197378.1"/>
    <property type="molecule type" value="Genomic_DNA"/>
</dbReference>
<evidence type="ECO:0000256" key="4">
    <source>
        <dbReference type="ARBA" id="ARBA00022723"/>
    </source>
</evidence>
<evidence type="ECO:0000313" key="10">
    <source>
        <dbReference type="EMBL" id="KAL1197378.1"/>
    </source>
</evidence>
<organism evidence="10 11">
    <name type="scientific">Cardamine amara subsp. amara</name>
    <dbReference type="NCBI Taxonomy" id="228776"/>
    <lineage>
        <taxon>Eukaryota</taxon>
        <taxon>Viridiplantae</taxon>
        <taxon>Streptophyta</taxon>
        <taxon>Embryophyta</taxon>
        <taxon>Tracheophyta</taxon>
        <taxon>Spermatophyta</taxon>
        <taxon>Magnoliopsida</taxon>
        <taxon>eudicotyledons</taxon>
        <taxon>Gunneridae</taxon>
        <taxon>Pentapetalae</taxon>
        <taxon>rosids</taxon>
        <taxon>malvids</taxon>
        <taxon>Brassicales</taxon>
        <taxon>Brassicaceae</taxon>
        <taxon>Cardamineae</taxon>
        <taxon>Cardamine</taxon>
    </lineage>
</organism>
<feature type="domain" description="JmjC" evidence="9">
    <location>
        <begin position="228"/>
        <end position="374"/>
    </location>
</feature>
<keyword evidence="6" id="KW-0560">Oxidoreductase</keyword>
<dbReference type="PROSITE" id="PS51184">
    <property type="entry name" value="JMJC"/>
    <property type="match status" value="1"/>
</dbReference>
<dbReference type="GO" id="GO:0046872">
    <property type="term" value="F:metal ion binding"/>
    <property type="evidence" value="ECO:0007669"/>
    <property type="project" value="UniProtKB-KW"/>
</dbReference>
<dbReference type="GO" id="GO:0051213">
    <property type="term" value="F:dioxygenase activity"/>
    <property type="evidence" value="ECO:0007669"/>
    <property type="project" value="UniProtKB-KW"/>
</dbReference>
<protein>
    <submittedName>
        <fullName evidence="10">Lysine-specific demethylase JMJ30</fullName>
    </submittedName>
</protein>
<evidence type="ECO:0000256" key="3">
    <source>
        <dbReference type="ARBA" id="ARBA00006801"/>
    </source>
</evidence>
<dbReference type="GO" id="GO:0005634">
    <property type="term" value="C:nucleus"/>
    <property type="evidence" value="ECO:0007669"/>
    <property type="project" value="UniProtKB-SubCell"/>
</dbReference>
<keyword evidence="4" id="KW-0479">Metal-binding</keyword>
<keyword evidence="7" id="KW-0408">Iron</keyword>
<dbReference type="InterPro" id="IPR041667">
    <property type="entry name" value="Cupin_8"/>
</dbReference>
<dbReference type="Gene3D" id="2.60.120.650">
    <property type="entry name" value="Cupin"/>
    <property type="match status" value="1"/>
</dbReference>
<dbReference type="Pfam" id="PF13621">
    <property type="entry name" value="Cupin_8"/>
    <property type="match status" value="1"/>
</dbReference>
<accession>A0ABD0ZSG8</accession>
<comment type="caution">
    <text evidence="10">The sequence shown here is derived from an EMBL/GenBank/DDBJ whole genome shotgun (WGS) entry which is preliminary data.</text>
</comment>
<dbReference type="InterPro" id="IPR056520">
    <property type="entry name" value="ARM_KDM8_N"/>
</dbReference>
<comment type="cofactor">
    <cofactor evidence="1">
        <name>Fe(2+)</name>
        <dbReference type="ChEBI" id="CHEBI:29033"/>
    </cofactor>
</comment>
<evidence type="ECO:0000256" key="5">
    <source>
        <dbReference type="ARBA" id="ARBA00022964"/>
    </source>
</evidence>
<comment type="subcellular location">
    <subcellularLocation>
        <location evidence="2">Nucleus</location>
    </subcellularLocation>
</comment>
<dbReference type="PANTHER" id="PTHR12461:SF105">
    <property type="entry name" value="HYPOXIA-INDUCIBLE FACTOR 1-ALPHA INHIBITOR"/>
    <property type="match status" value="1"/>
</dbReference>
<evidence type="ECO:0000256" key="2">
    <source>
        <dbReference type="ARBA" id="ARBA00004123"/>
    </source>
</evidence>
<evidence type="ECO:0000256" key="6">
    <source>
        <dbReference type="ARBA" id="ARBA00023002"/>
    </source>
</evidence>
<evidence type="ECO:0000256" key="8">
    <source>
        <dbReference type="ARBA" id="ARBA00023242"/>
    </source>
</evidence>
<evidence type="ECO:0000259" key="9">
    <source>
        <dbReference type="PROSITE" id="PS51184"/>
    </source>
</evidence>
<evidence type="ECO:0000313" key="11">
    <source>
        <dbReference type="Proteomes" id="UP001558713"/>
    </source>
</evidence>
<dbReference type="AlphaFoldDB" id="A0ABD0ZSG8"/>
<dbReference type="Pfam" id="PF24472">
    <property type="entry name" value="ARM_KDM8_N"/>
    <property type="match status" value="1"/>
</dbReference>
<gene>
    <name evidence="10" type="ORF">V5N11_011966</name>
</gene>
<keyword evidence="5" id="KW-0223">Dioxygenase</keyword>
<keyword evidence="8" id="KW-0539">Nucleus</keyword>
<reference evidence="10 11" key="1">
    <citation type="submission" date="2024-04" db="EMBL/GenBank/DDBJ databases">
        <title>Genome assembly C_amara_ONT_v2.</title>
        <authorList>
            <person name="Yant L."/>
            <person name="Moore C."/>
            <person name="Slenker M."/>
        </authorList>
    </citation>
    <scope>NUCLEOTIDE SEQUENCE [LARGE SCALE GENOMIC DNA]</scope>
    <source>
        <tissue evidence="10">Leaf</tissue>
    </source>
</reference>
<keyword evidence="11" id="KW-1185">Reference proteome</keyword>
<evidence type="ECO:0000256" key="1">
    <source>
        <dbReference type="ARBA" id="ARBA00001954"/>
    </source>
</evidence>
<dbReference type="SUPFAM" id="SSF51197">
    <property type="entry name" value="Clavaminate synthase-like"/>
    <property type="match status" value="1"/>
</dbReference>
<sequence length="374" mass="41352">MSGATTASTGDSNLRLPTPTLDAEFQSLLQSIAAQGGYAYSRMAALAVAGDQGAAEAARDMAWEQLHSGPWHSVLPVWRDAYSMACLHVAQIHFAAGEFGEALGALDMALIMGGMLLRKDLHDSVLLVSSEARKKTNSLEASGGFKSEKLVPEVPIDISEVLKILPCRSLTSRRVEKRTKWNHLDYLNAVAGNRTVPVEVGKNYLCSDWKQELVTFSKFLERIRTKKSPSMEPTYLAQHPLFDQINELRDDICIPDYCFVGGGELQSLNAWFGPAGTVTPLHHDPHHNILAQVVGKKYIRLYPSSLQDELYPYSETMLCNSSQVDLDNIDKTEFPKAMELEFMDCILEEASGGAMKLIPLPHSEGGVFNLCFRF</sequence>
<dbReference type="Proteomes" id="UP001558713">
    <property type="component" value="Unassembled WGS sequence"/>
</dbReference>